<evidence type="ECO:0000313" key="3">
    <source>
        <dbReference type="EMBL" id="ASY65001.1"/>
    </source>
</evidence>
<dbReference type="CDD" id="cd06259">
    <property type="entry name" value="YdcF-like"/>
    <property type="match status" value="1"/>
</dbReference>
<dbReference type="InterPro" id="IPR014729">
    <property type="entry name" value="Rossmann-like_a/b/a_fold"/>
</dbReference>
<dbReference type="RefSeq" id="WP_034853498.1">
    <property type="nucleotide sequence ID" value="NZ_AJQT01000030.1"/>
</dbReference>
<keyword evidence="1" id="KW-0812">Transmembrane</keyword>
<dbReference type="Pfam" id="PF02698">
    <property type="entry name" value="DUF218"/>
    <property type="match status" value="1"/>
</dbReference>
<dbReference type="AlphaFoldDB" id="A0A249PGE3"/>
<dbReference type="InterPro" id="IPR051599">
    <property type="entry name" value="Cell_Envelope_Assoc"/>
</dbReference>
<dbReference type="eggNOG" id="COG1434">
    <property type="taxonomic scope" value="Bacteria"/>
</dbReference>
<organism evidence="3 4">
    <name type="scientific">Sinorhizobium sojae CCBAU 05684</name>
    <dbReference type="NCBI Taxonomy" id="716928"/>
    <lineage>
        <taxon>Bacteria</taxon>
        <taxon>Pseudomonadati</taxon>
        <taxon>Pseudomonadota</taxon>
        <taxon>Alphaproteobacteria</taxon>
        <taxon>Hyphomicrobiales</taxon>
        <taxon>Rhizobiaceae</taxon>
        <taxon>Sinorhizobium/Ensifer group</taxon>
        <taxon>Sinorhizobium</taxon>
    </lineage>
</organism>
<dbReference type="PANTHER" id="PTHR30336">
    <property type="entry name" value="INNER MEMBRANE PROTEIN, PROBABLE PERMEASE"/>
    <property type="match status" value="1"/>
</dbReference>
<dbReference type="GO" id="GO:0000270">
    <property type="term" value="P:peptidoglycan metabolic process"/>
    <property type="evidence" value="ECO:0007669"/>
    <property type="project" value="TreeGrafter"/>
</dbReference>
<evidence type="ECO:0000256" key="1">
    <source>
        <dbReference type="SAM" id="Phobius"/>
    </source>
</evidence>
<proteinExistence type="predicted"/>
<reference evidence="3 4" key="1">
    <citation type="submission" date="2017-08" db="EMBL/GenBank/DDBJ databases">
        <title>Multipartite genome sequences of Sinorhizobium species nodulating soybeans.</title>
        <authorList>
            <person name="Tian C.F."/>
        </authorList>
    </citation>
    <scope>NUCLEOTIDE SEQUENCE [LARGE SCALE GENOMIC DNA]</scope>
    <source>
        <strain evidence="3 4">CCBAU 05684</strain>
    </source>
</reference>
<dbReference type="PANTHER" id="PTHR30336:SF4">
    <property type="entry name" value="ENVELOPE BIOGENESIS FACTOR ELYC"/>
    <property type="match status" value="1"/>
</dbReference>
<protein>
    <submittedName>
        <fullName evidence="3">Putative membrane protein</fullName>
    </submittedName>
</protein>
<evidence type="ECO:0000313" key="4">
    <source>
        <dbReference type="Proteomes" id="UP000217211"/>
    </source>
</evidence>
<dbReference type="Proteomes" id="UP000217211">
    <property type="component" value="Chromosome"/>
</dbReference>
<sequence>MFLASKIFWLVAQPLSLAFFSLLLGLLLTFARLRRTGGAFGALGLLVLFLSLYTSTGSYSLQILEDRFPRPSPPQELSCIIVLGGAFENEVMAGRGGVEFNQAGDRFVETVRLARTYPAARILVSGGDGSFSGAYAGDARASGTFFASSGIRPERLIREEESRTTFENAANTKDLLAVHGLENCALVTSAFHMPRSVGLFRRLGVDVTPWPTDYRTNGRVRFGFDFTQPSLNAQLTTTAAREWIGLIGYYLTGRTPTVLPDSG</sequence>
<feature type="domain" description="DUF218" evidence="2">
    <location>
        <begin position="79"/>
        <end position="245"/>
    </location>
</feature>
<keyword evidence="4" id="KW-1185">Reference proteome</keyword>
<dbReference type="InterPro" id="IPR003848">
    <property type="entry name" value="DUF218"/>
</dbReference>
<dbReference type="Gene3D" id="3.40.50.620">
    <property type="entry name" value="HUPs"/>
    <property type="match status" value="1"/>
</dbReference>
<dbReference type="EMBL" id="CP023067">
    <property type="protein sequence ID" value="ASY65001.1"/>
    <property type="molecule type" value="Genomic_DNA"/>
</dbReference>
<gene>
    <name evidence="3" type="ORF">SJ05684_c35860</name>
</gene>
<feature type="transmembrane region" description="Helical" evidence="1">
    <location>
        <begin position="40"/>
        <end position="61"/>
    </location>
</feature>
<keyword evidence="1" id="KW-0472">Membrane</keyword>
<dbReference type="KEGG" id="esj:SJ05684_c35860"/>
<dbReference type="STRING" id="716928.GCA_000261485_01610"/>
<dbReference type="GO" id="GO:0043164">
    <property type="term" value="P:Gram-negative-bacterium-type cell wall biogenesis"/>
    <property type="evidence" value="ECO:0007669"/>
    <property type="project" value="TreeGrafter"/>
</dbReference>
<evidence type="ECO:0000259" key="2">
    <source>
        <dbReference type="Pfam" id="PF02698"/>
    </source>
</evidence>
<keyword evidence="1" id="KW-1133">Transmembrane helix</keyword>
<accession>A0A249PGE3</accession>
<dbReference type="OrthoDB" id="9809813at2"/>
<name>A0A249PGE3_9HYPH</name>
<dbReference type="GO" id="GO:0005886">
    <property type="term" value="C:plasma membrane"/>
    <property type="evidence" value="ECO:0007669"/>
    <property type="project" value="TreeGrafter"/>
</dbReference>
<feature type="transmembrane region" description="Helical" evidence="1">
    <location>
        <begin position="6"/>
        <end position="28"/>
    </location>
</feature>